<keyword evidence="6 9" id="KW-1015">Disulfide bond</keyword>
<reference evidence="12" key="2">
    <citation type="submission" date="2025-09" db="UniProtKB">
        <authorList>
            <consortium name="Ensembl"/>
        </authorList>
    </citation>
    <scope>IDENTIFICATION</scope>
</reference>
<dbReference type="SMART" id="SM00445">
    <property type="entry name" value="LINK"/>
    <property type="match status" value="2"/>
</dbReference>
<feature type="disulfide bond" evidence="9">
    <location>
        <begin position="167"/>
        <end position="188"/>
    </location>
</feature>
<evidence type="ECO:0000256" key="2">
    <source>
        <dbReference type="ARBA" id="ARBA00022525"/>
    </source>
</evidence>
<dbReference type="GO" id="GO:0007155">
    <property type="term" value="P:cell adhesion"/>
    <property type="evidence" value="ECO:0007669"/>
    <property type="project" value="InterPro"/>
</dbReference>
<keyword evidence="13" id="KW-1185">Reference proteome</keyword>
<feature type="domain" description="Link" evidence="11">
    <location>
        <begin position="121"/>
        <end position="203"/>
    </location>
</feature>
<dbReference type="Ensembl" id="ENSNNAT00000030796.1">
    <property type="protein sequence ID" value="ENSNNAP00000029371.1"/>
    <property type="gene ID" value="ENSNNAG00000018829.1"/>
</dbReference>
<proteinExistence type="predicted"/>
<dbReference type="AlphaFoldDB" id="A0A8C6YJ31"/>
<keyword evidence="5" id="KW-0654">Proteoglycan</keyword>
<evidence type="ECO:0000256" key="1">
    <source>
        <dbReference type="ARBA" id="ARBA00004613"/>
    </source>
</evidence>
<dbReference type="FunFam" id="3.10.100.10:FF:000011">
    <property type="entry name" value="Aggrecan core protein"/>
    <property type="match status" value="1"/>
</dbReference>
<dbReference type="GO" id="GO:0005615">
    <property type="term" value="C:extracellular space"/>
    <property type="evidence" value="ECO:0007669"/>
    <property type="project" value="TreeGrafter"/>
</dbReference>
<reference evidence="12" key="1">
    <citation type="submission" date="2025-08" db="UniProtKB">
        <authorList>
            <consortium name="Ensembl"/>
        </authorList>
    </citation>
    <scope>IDENTIFICATION</scope>
</reference>
<dbReference type="PANTHER" id="PTHR22804">
    <property type="entry name" value="AGGRECAN/VERSICAN PROTEOGLYCAN"/>
    <property type="match status" value="1"/>
</dbReference>
<dbReference type="GO" id="GO:0005540">
    <property type="term" value="F:hyaluronic acid binding"/>
    <property type="evidence" value="ECO:0007669"/>
    <property type="project" value="InterPro"/>
</dbReference>
<sequence>CLPASRTRMAHCRDLLLCAALAHSAGLIAKYPPVRAVLSGSLTIPCHIIYQRPLPTAETASRHGVRAPSESNGPSVPMAKSRDPGGRAPPRSSSHGQRGPRSATSSSPARCPGLSSRLAGVVFHYRGGSSRYAYTFPQAQAACARIGAAIATPEQLHAAYHSGYEQCDAGWLADQTVRYPIHTPREACYGDMNGDMYDVYCYAEELHGDLFVESSPGKFTWEEAKAACEKLELEMATTGQLYAAWNQGLDHCNPGWLADGSVRYPIVMPREKCGGNMPGVKTLFVFRNQTGFPDPQSKFDVFCFQGKQGSSLWDSGLHLGCLGTPAS</sequence>
<dbReference type="CDD" id="cd03520">
    <property type="entry name" value="Link_domain_CSPGs_modules_2_4"/>
    <property type="match status" value="1"/>
</dbReference>
<dbReference type="CDD" id="cd03517">
    <property type="entry name" value="Link_domain_CSPGs_modules_1_3"/>
    <property type="match status" value="1"/>
</dbReference>
<dbReference type="GeneTree" id="ENSGT00940000157343"/>
<evidence type="ECO:0000256" key="9">
    <source>
        <dbReference type="PROSITE-ProRule" id="PRU00323"/>
    </source>
</evidence>
<dbReference type="Pfam" id="PF00193">
    <property type="entry name" value="Xlink"/>
    <property type="match status" value="2"/>
</dbReference>
<evidence type="ECO:0000256" key="3">
    <source>
        <dbReference type="ARBA" id="ARBA00022729"/>
    </source>
</evidence>
<dbReference type="PROSITE" id="PS50963">
    <property type="entry name" value="LINK_2"/>
    <property type="match status" value="2"/>
</dbReference>
<keyword evidence="7" id="KW-0325">Glycoprotein</keyword>
<comment type="caution">
    <text evidence="9">Lacks conserved residue(s) required for the propagation of feature annotation.</text>
</comment>
<evidence type="ECO:0000256" key="10">
    <source>
        <dbReference type="SAM" id="MobiDB-lite"/>
    </source>
</evidence>
<dbReference type="Proteomes" id="UP000694559">
    <property type="component" value="Unplaced"/>
</dbReference>
<keyword evidence="2" id="KW-0964">Secreted</keyword>
<feature type="disulfide bond" evidence="9">
    <location>
        <begin position="252"/>
        <end position="273"/>
    </location>
</feature>
<keyword evidence="4" id="KW-0677">Repeat</keyword>
<evidence type="ECO:0000313" key="12">
    <source>
        <dbReference type="Ensembl" id="ENSNNAP00000029371.1"/>
    </source>
</evidence>
<evidence type="ECO:0000256" key="7">
    <source>
        <dbReference type="ARBA" id="ARBA00023180"/>
    </source>
</evidence>
<dbReference type="SUPFAM" id="SSF56436">
    <property type="entry name" value="C-type lectin-like"/>
    <property type="match status" value="2"/>
</dbReference>
<evidence type="ECO:0000313" key="13">
    <source>
        <dbReference type="Proteomes" id="UP000694559"/>
    </source>
</evidence>
<feature type="compositionally biased region" description="Polar residues" evidence="10">
    <location>
        <begin position="91"/>
        <end position="108"/>
    </location>
</feature>
<dbReference type="GO" id="GO:0045202">
    <property type="term" value="C:synapse"/>
    <property type="evidence" value="ECO:0007669"/>
    <property type="project" value="TreeGrafter"/>
</dbReference>
<dbReference type="InterPro" id="IPR000538">
    <property type="entry name" value="Link_dom"/>
</dbReference>
<dbReference type="GO" id="GO:0010001">
    <property type="term" value="P:glial cell differentiation"/>
    <property type="evidence" value="ECO:0007669"/>
    <property type="project" value="TreeGrafter"/>
</dbReference>
<dbReference type="GO" id="GO:0072534">
    <property type="term" value="C:perineuronal net"/>
    <property type="evidence" value="ECO:0007669"/>
    <property type="project" value="TreeGrafter"/>
</dbReference>
<comment type="subcellular location">
    <subcellularLocation>
        <location evidence="1">Secreted</location>
    </subcellularLocation>
</comment>
<dbReference type="PROSITE" id="PS01241">
    <property type="entry name" value="LINK_1"/>
    <property type="match status" value="1"/>
</dbReference>
<dbReference type="GO" id="GO:0001501">
    <property type="term" value="P:skeletal system development"/>
    <property type="evidence" value="ECO:0007669"/>
    <property type="project" value="TreeGrafter"/>
</dbReference>
<dbReference type="InterPro" id="IPR016186">
    <property type="entry name" value="C-type_lectin-like/link_sf"/>
</dbReference>
<keyword evidence="3" id="KW-0732">Signal</keyword>
<dbReference type="InterPro" id="IPR016187">
    <property type="entry name" value="CTDL_fold"/>
</dbReference>
<dbReference type="PRINTS" id="PR01265">
    <property type="entry name" value="LINKMODULE"/>
</dbReference>
<evidence type="ECO:0000259" key="11">
    <source>
        <dbReference type="PROSITE" id="PS50963"/>
    </source>
</evidence>
<dbReference type="Gene3D" id="3.10.100.10">
    <property type="entry name" value="Mannose-Binding Protein A, subunit A"/>
    <property type="match status" value="2"/>
</dbReference>
<keyword evidence="8" id="KW-0393">Immunoglobulin domain</keyword>
<organism evidence="12 13">
    <name type="scientific">Naja naja</name>
    <name type="common">Indian cobra</name>
    <dbReference type="NCBI Taxonomy" id="35670"/>
    <lineage>
        <taxon>Eukaryota</taxon>
        <taxon>Metazoa</taxon>
        <taxon>Chordata</taxon>
        <taxon>Craniata</taxon>
        <taxon>Vertebrata</taxon>
        <taxon>Euteleostomi</taxon>
        <taxon>Lepidosauria</taxon>
        <taxon>Squamata</taxon>
        <taxon>Bifurcata</taxon>
        <taxon>Unidentata</taxon>
        <taxon>Episquamata</taxon>
        <taxon>Toxicofera</taxon>
        <taxon>Serpentes</taxon>
        <taxon>Colubroidea</taxon>
        <taxon>Elapidae</taxon>
        <taxon>Elapinae</taxon>
        <taxon>Naja</taxon>
    </lineage>
</organism>
<name>A0A8C6YJ31_NAJNA</name>
<feature type="region of interest" description="Disordered" evidence="10">
    <location>
        <begin position="59"/>
        <end position="112"/>
    </location>
</feature>
<evidence type="ECO:0000256" key="8">
    <source>
        <dbReference type="ARBA" id="ARBA00023319"/>
    </source>
</evidence>
<dbReference type="PANTHER" id="PTHR22804:SF41">
    <property type="entry name" value="BREVICAN CORE PROTEIN"/>
    <property type="match status" value="1"/>
</dbReference>
<dbReference type="GO" id="GO:0007417">
    <property type="term" value="P:central nervous system development"/>
    <property type="evidence" value="ECO:0007669"/>
    <property type="project" value="TreeGrafter"/>
</dbReference>
<dbReference type="InterPro" id="IPR050691">
    <property type="entry name" value="Hyaluronan_bind_Proteoglycan"/>
</dbReference>
<evidence type="ECO:0000256" key="6">
    <source>
        <dbReference type="ARBA" id="ARBA00023157"/>
    </source>
</evidence>
<evidence type="ECO:0000256" key="4">
    <source>
        <dbReference type="ARBA" id="ARBA00022737"/>
    </source>
</evidence>
<accession>A0A8C6YJ31</accession>
<dbReference type="GO" id="GO:0002052">
    <property type="term" value="P:positive regulation of neuroblast proliferation"/>
    <property type="evidence" value="ECO:0007669"/>
    <property type="project" value="TreeGrafter"/>
</dbReference>
<protein>
    <recommendedName>
        <fullName evidence="11">Link domain-containing protein</fullName>
    </recommendedName>
</protein>
<feature type="domain" description="Link" evidence="11">
    <location>
        <begin position="208"/>
        <end position="305"/>
    </location>
</feature>
<evidence type="ECO:0000256" key="5">
    <source>
        <dbReference type="ARBA" id="ARBA00022974"/>
    </source>
</evidence>
<dbReference type="FunFam" id="3.10.100.10:FF:000002">
    <property type="entry name" value="Hyaluronan proteoglycan link protein 1"/>
    <property type="match status" value="1"/>
</dbReference>